<feature type="region of interest" description="Disordered" evidence="7">
    <location>
        <begin position="135"/>
        <end position="370"/>
    </location>
</feature>
<dbReference type="GO" id="GO:0071011">
    <property type="term" value="C:precatalytic spliceosome"/>
    <property type="evidence" value="ECO:0007669"/>
    <property type="project" value="TreeGrafter"/>
</dbReference>
<dbReference type="EMBL" id="CAHIKZ030003556">
    <property type="protein sequence ID" value="CAE1301712.1"/>
    <property type="molecule type" value="Genomic_DNA"/>
</dbReference>
<dbReference type="SMART" id="SM00360">
    <property type="entry name" value="RRM"/>
    <property type="match status" value="1"/>
</dbReference>
<comment type="caution">
    <text evidence="9">The sequence shown here is derived from an EMBL/GenBank/DDBJ whole genome shotgun (WGS) entry which is preliminary data.</text>
</comment>
<evidence type="ECO:0000313" key="10">
    <source>
        <dbReference type="Proteomes" id="UP000597762"/>
    </source>
</evidence>
<keyword evidence="10" id="KW-1185">Reference proteome</keyword>
<evidence type="ECO:0000256" key="4">
    <source>
        <dbReference type="ARBA" id="ARBA00064744"/>
    </source>
</evidence>
<dbReference type="GO" id="GO:0005654">
    <property type="term" value="C:nucleoplasm"/>
    <property type="evidence" value="ECO:0007669"/>
    <property type="project" value="UniProtKB-ARBA"/>
</dbReference>
<dbReference type="PANTHER" id="PTHR45880">
    <property type="entry name" value="RNA-BINDING MOTIF PROTEIN, X-LINKED 2"/>
    <property type="match status" value="1"/>
</dbReference>
<feature type="compositionally biased region" description="Basic and acidic residues" evidence="7">
    <location>
        <begin position="287"/>
        <end position="300"/>
    </location>
</feature>
<feature type="compositionally biased region" description="Basic and acidic residues" evidence="7">
    <location>
        <begin position="460"/>
        <end position="474"/>
    </location>
</feature>
<dbReference type="InterPro" id="IPR051847">
    <property type="entry name" value="RNA_proc/Spliceosome_comp"/>
</dbReference>
<comment type="subunit">
    <text evidence="4">Part of the activated spliceosome B/catalytic step 1 spliceosome, one of the forms of the spliceosome which has a well-formed active site but still cannot catalyze the branching reaction and is composed of at least 52 proteins, the U2, U5 and U6 snRNAs and the pre-mRNA. Component of the minor spliceosome, which splices U12-type introns.</text>
</comment>
<feature type="compositionally biased region" description="Basic and acidic residues" evidence="7">
    <location>
        <begin position="317"/>
        <end position="370"/>
    </location>
</feature>
<evidence type="ECO:0000256" key="2">
    <source>
        <dbReference type="ARBA" id="ARBA00053249"/>
    </source>
</evidence>
<feature type="compositionally biased region" description="Basic and acidic residues" evidence="7">
    <location>
        <begin position="210"/>
        <end position="226"/>
    </location>
</feature>
<sequence>MNPLTNVKNTQKLNQRELELGLIGKKSWHDQYKDSAWIFVGGLPYDLTEGDIICVFSQYGEIVNINLTRDKKTGKSLGYAFVCYEDQRSTVLAVDNLNGIKILNRTIRVDHAANYRPPKETGDEDEIVKELRAEGCAPQVPESSSSEEGEVKDSPPSPPKKLKKEKLEKKMKRRKPKKRKKKKDSRKGGSSSSSSSSSSDSDSSSPGRRGSTDTDLPSRLKEEPSTYDKYSQHVPSSRRPTNSSSSSSTLDLAGSKRKYNDISEKYEAKLRQPVLPSSYPEPSNRVRSVEERFDARREYSRNNTNRPGTARGARFAEGGRRSPYTDRPRSPPRGKAEYRDYDQPAFREDLRDPNRGSRFPAREENYRGRENAYIRRETGYHAREGAYVSRDGGTGYPPRENLYPPREGTGLLRDPIYPPRDPSYAQREPAYSQRDTGYPPRGGGYLPRDDSHTSRNHRHLREEEYVQRDTRYQQRDSGYTQRETPAYRQREPPYTERDRTYTQRERTYPERNRGYPDKNRTFSEGANLERTRGGAEDYRRERTFRASDENRDRNYNRKPDFERERRRNDRNYDRRER</sequence>
<dbReference type="PANTHER" id="PTHR45880:SF1">
    <property type="entry name" value="RNA-BINDING MOTIF PROTEIN, X-LINKED 2"/>
    <property type="match status" value="1"/>
</dbReference>
<dbReference type="Pfam" id="PF00076">
    <property type="entry name" value="RRM_1"/>
    <property type="match status" value="1"/>
</dbReference>
<dbReference type="FunFam" id="3.30.70.330:FF:000218">
    <property type="entry name" value="RNA-binding motif protein, X-linked 2"/>
    <property type="match status" value="1"/>
</dbReference>
<evidence type="ECO:0000256" key="6">
    <source>
        <dbReference type="PROSITE-ProRule" id="PRU00176"/>
    </source>
</evidence>
<dbReference type="GO" id="GO:0000398">
    <property type="term" value="P:mRNA splicing, via spliceosome"/>
    <property type="evidence" value="ECO:0007669"/>
    <property type="project" value="InterPro"/>
</dbReference>
<proteinExistence type="inferred from homology"/>
<evidence type="ECO:0000256" key="7">
    <source>
        <dbReference type="SAM" id="MobiDB-lite"/>
    </source>
</evidence>
<dbReference type="SUPFAM" id="SSF54928">
    <property type="entry name" value="RNA-binding domain, RBD"/>
    <property type="match status" value="1"/>
</dbReference>
<comment type="similarity">
    <text evidence="3">Belongs to the IST3 family.</text>
</comment>
<dbReference type="InterPro" id="IPR045844">
    <property type="entry name" value="RRM_Ist3-like"/>
</dbReference>
<organism evidence="9 10">
    <name type="scientific">Acanthosepion pharaonis</name>
    <name type="common">Pharaoh cuttlefish</name>
    <name type="synonym">Sepia pharaonis</name>
    <dbReference type="NCBI Taxonomy" id="158019"/>
    <lineage>
        <taxon>Eukaryota</taxon>
        <taxon>Metazoa</taxon>
        <taxon>Spiralia</taxon>
        <taxon>Lophotrochozoa</taxon>
        <taxon>Mollusca</taxon>
        <taxon>Cephalopoda</taxon>
        <taxon>Coleoidea</taxon>
        <taxon>Decapodiformes</taxon>
        <taxon>Sepiida</taxon>
        <taxon>Sepiina</taxon>
        <taxon>Sepiidae</taxon>
        <taxon>Acanthosepion</taxon>
    </lineage>
</organism>
<dbReference type="InterPro" id="IPR000504">
    <property type="entry name" value="RRM_dom"/>
</dbReference>
<reference evidence="9" key="1">
    <citation type="submission" date="2021-01" db="EMBL/GenBank/DDBJ databases">
        <authorList>
            <person name="Li R."/>
            <person name="Bekaert M."/>
        </authorList>
    </citation>
    <scope>NUCLEOTIDE SEQUENCE</scope>
    <source>
        <strain evidence="9">Farmed</strain>
    </source>
</reference>
<dbReference type="PROSITE" id="PS50102">
    <property type="entry name" value="RRM"/>
    <property type="match status" value="1"/>
</dbReference>
<comment type="function">
    <text evidence="2">Involved in pre-mRNA splicing as component of the activated spliceosome. As a component of the minor spliceosome, involved in the splicing of U12-type introns in pre-mRNAs.</text>
</comment>
<feature type="compositionally biased region" description="Low complexity" evidence="7">
    <location>
        <begin position="188"/>
        <end position="209"/>
    </location>
</feature>
<evidence type="ECO:0000256" key="3">
    <source>
        <dbReference type="ARBA" id="ARBA00061455"/>
    </source>
</evidence>
<dbReference type="CDD" id="cd12411">
    <property type="entry name" value="RRM_ist3_like"/>
    <property type="match status" value="1"/>
</dbReference>
<feature type="domain" description="RRM" evidence="8">
    <location>
        <begin position="36"/>
        <end position="114"/>
    </location>
</feature>
<dbReference type="Proteomes" id="UP000597762">
    <property type="component" value="Unassembled WGS sequence"/>
</dbReference>
<dbReference type="Gene3D" id="3.30.70.330">
    <property type="match status" value="1"/>
</dbReference>
<dbReference type="AlphaFoldDB" id="A0A812DJ29"/>
<name>A0A812DJ29_ACAPH</name>
<dbReference type="OrthoDB" id="2573941at2759"/>
<dbReference type="GO" id="GO:0005686">
    <property type="term" value="C:U2 snRNP"/>
    <property type="evidence" value="ECO:0007669"/>
    <property type="project" value="TreeGrafter"/>
</dbReference>
<protein>
    <recommendedName>
        <fullName evidence="5">RNA-binding motif protein, X-linked 2</fullName>
    </recommendedName>
</protein>
<evidence type="ECO:0000313" key="9">
    <source>
        <dbReference type="EMBL" id="CAE1301712.1"/>
    </source>
</evidence>
<evidence type="ECO:0000256" key="5">
    <source>
        <dbReference type="ARBA" id="ARBA00074390"/>
    </source>
</evidence>
<feature type="region of interest" description="Disordered" evidence="7">
    <location>
        <begin position="382"/>
        <end position="577"/>
    </location>
</feature>
<keyword evidence="1 6" id="KW-0694">RNA-binding</keyword>
<feature type="compositionally biased region" description="Basic and acidic residues" evidence="7">
    <location>
        <begin position="258"/>
        <end position="270"/>
    </location>
</feature>
<gene>
    <name evidence="9" type="ORF">SPHA_54602</name>
</gene>
<feature type="compositionally biased region" description="Low complexity" evidence="7">
    <location>
        <begin position="235"/>
        <end position="249"/>
    </location>
</feature>
<feature type="compositionally biased region" description="Basic residues" evidence="7">
    <location>
        <begin position="160"/>
        <end position="185"/>
    </location>
</feature>
<dbReference type="InterPro" id="IPR035979">
    <property type="entry name" value="RBD_domain_sf"/>
</dbReference>
<evidence type="ECO:0000259" key="8">
    <source>
        <dbReference type="PROSITE" id="PS50102"/>
    </source>
</evidence>
<dbReference type="InterPro" id="IPR012677">
    <property type="entry name" value="Nucleotide-bd_a/b_plait_sf"/>
</dbReference>
<dbReference type="GO" id="GO:0071013">
    <property type="term" value="C:catalytic step 2 spliceosome"/>
    <property type="evidence" value="ECO:0007669"/>
    <property type="project" value="TreeGrafter"/>
</dbReference>
<feature type="compositionally biased region" description="Basic and acidic residues" evidence="7">
    <location>
        <begin position="488"/>
        <end position="577"/>
    </location>
</feature>
<accession>A0A812DJ29</accession>
<dbReference type="GO" id="GO:0003723">
    <property type="term" value="F:RNA binding"/>
    <property type="evidence" value="ECO:0007669"/>
    <property type="project" value="UniProtKB-UniRule"/>
</dbReference>
<evidence type="ECO:0000256" key="1">
    <source>
        <dbReference type="ARBA" id="ARBA00022884"/>
    </source>
</evidence>